<dbReference type="Gene3D" id="3.30.565.10">
    <property type="entry name" value="Histidine kinase-like ATPase, C-terminal domain"/>
    <property type="match status" value="1"/>
</dbReference>
<dbReference type="InterPro" id="IPR013767">
    <property type="entry name" value="PAS_fold"/>
</dbReference>
<protein>
    <submittedName>
        <fullName evidence="5">SpoIIE family protein phosphatase</fullName>
    </submittedName>
</protein>
<dbReference type="InterPro" id="IPR013655">
    <property type="entry name" value="PAS_fold_3"/>
</dbReference>
<dbReference type="InterPro" id="IPR001610">
    <property type="entry name" value="PAC"/>
</dbReference>
<dbReference type="Pfam" id="PF07228">
    <property type="entry name" value="SpoIIE"/>
    <property type="match status" value="1"/>
</dbReference>
<evidence type="ECO:0000259" key="2">
    <source>
        <dbReference type="PROSITE" id="PS50112"/>
    </source>
</evidence>
<feature type="domain" description="PAS" evidence="2">
    <location>
        <begin position="301"/>
        <end position="352"/>
    </location>
</feature>
<dbReference type="SUPFAM" id="SSF55874">
    <property type="entry name" value="ATPase domain of HSP90 chaperone/DNA topoisomerase II/histidine kinase"/>
    <property type="match status" value="1"/>
</dbReference>
<dbReference type="PROSITE" id="PS50113">
    <property type="entry name" value="PAC"/>
    <property type="match status" value="1"/>
</dbReference>
<name>A0ABV9YC73_9PSEU</name>
<dbReference type="SUPFAM" id="SSF55785">
    <property type="entry name" value="PYP-like sensor domain (PAS domain)"/>
    <property type="match status" value="2"/>
</dbReference>
<dbReference type="Gene3D" id="3.60.40.10">
    <property type="entry name" value="PPM-type phosphatase domain"/>
    <property type="match status" value="1"/>
</dbReference>
<dbReference type="RefSeq" id="WP_344042402.1">
    <property type="nucleotide sequence ID" value="NZ_BAAAKE010000034.1"/>
</dbReference>
<feature type="domain" description="PAC" evidence="3">
    <location>
        <begin position="84"/>
        <end position="136"/>
    </location>
</feature>
<dbReference type="SMART" id="SM00331">
    <property type="entry name" value="PP2C_SIG"/>
    <property type="match status" value="1"/>
</dbReference>
<evidence type="ECO:0000256" key="1">
    <source>
        <dbReference type="ARBA" id="ARBA00022801"/>
    </source>
</evidence>
<dbReference type="InterPro" id="IPR036457">
    <property type="entry name" value="PPM-type-like_dom_sf"/>
</dbReference>
<dbReference type="InterPro" id="IPR000700">
    <property type="entry name" value="PAS-assoc_C"/>
</dbReference>
<dbReference type="CDD" id="cd00130">
    <property type="entry name" value="PAS"/>
    <property type="match status" value="2"/>
</dbReference>
<proteinExistence type="predicted"/>
<dbReference type="PROSITE" id="PS50801">
    <property type="entry name" value="STAS"/>
    <property type="match status" value="1"/>
</dbReference>
<dbReference type="Pfam" id="PF00989">
    <property type="entry name" value="PAS"/>
    <property type="match status" value="1"/>
</dbReference>
<dbReference type="InterPro" id="IPR002645">
    <property type="entry name" value="STAS_dom"/>
</dbReference>
<dbReference type="Gene3D" id="3.30.450.20">
    <property type="entry name" value="PAS domain"/>
    <property type="match status" value="2"/>
</dbReference>
<sequence>MTVGDAAPERFDLPGLVDDLGVAVWEADVATRRFTFVSRYAEVLLGYPLDRWFDGWDSLVELVDPADRSEILRGWRIGVEQDYFELEFRVTAADGRVRWLRCRGRVVRDERGLPVRGRGMLADVTRRRDAEQHDRFLADLEQRLQRLGDAEQVMATVTRLLREHLAADRCAYARVEADEDHFVMSGDHATGLPSLRGRFAMSAFGEDALRTMRAGQPWIVADAAHHPGLTSGDRDTYEQTGIRAVVSVPLLRDGRFVAGLALHQASARHWTPAEVEVISVVVGRCWESLQRVHADRALRESEQRHRLLVEQATDAIWILDRDSRFVEVNPAACALLGRTREELLGTSVADLVVSGRDAGAPGHDTDPTAGRVVTEVWRVRRGDGTVIALELSVQTTPAGAQAIGRDVTERQRAEAERELLLRREHEIAEALQRSLLPRELPSLDRLATASRYLPASTHAQIGGDWYDVLELDATTVALCVGDVVGKGPSAAAVMGQLRTALAGYLLDGHSPAAALERLDLFARRVNGATGSTCACLTIDHTTGVLRWAVAGHPPPLVVDTGSARYLSGGGGAVLGTPGRRPYLDQDDELPEGATVLLYTDGLVERHDTPIDQGLTRLLTVVEDAAGAAPHALADAVTDALLSDGQSDDVALVIARRLPAPLHTTLPAQPSSLAVMRREVTAWSSTAGLPADLLDDLQLALGEAAANVVDHAYGQDSGDVEYRLATTPTGVHVTVRDHGRWRPVPADPGYRGRGMQIIRTLAEQVSFDHGEDGTAVDFHLAPQADAPARRVPIAPTGHGAASLLADPGGSTASVRLTGDLDTATVGQLHASVMSRVAGTGDRAVEIDLTDVRYLSSSGIALLLDAAAAATRAGRAVTVVVAEGAAPDRVLSLSGLHGLDSAGSLVIRRN</sequence>
<dbReference type="InterPro" id="IPR035965">
    <property type="entry name" value="PAS-like_dom_sf"/>
</dbReference>
<dbReference type="InterPro" id="IPR003594">
    <property type="entry name" value="HATPase_dom"/>
</dbReference>
<dbReference type="CDD" id="cd16936">
    <property type="entry name" value="HATPase_RsbW-like"/>
    <property type="match status" value="1"/>
</dbReference>
<evidence type="ECO:0000259" key="3">
    <source>
        <dbReference type="PROSITE" id="PS50113"/>
    </source>
</evidence>
<dbReference type="InterPro" id="IPR052016">
    <property type="entry name" value="Bact_Sigma-Reg"/>
</dbReference>
<evidence type="ECO:0000259" key="4">
    <source>
        <dbReference type="PROSITE" id="PS50801"/>
    </source>
</evidence>
<dbReference type="InterPro" id="IPR000014">
    <property type="entry name" value="PAS"/>
</dbReference>
<dbReference type="SUPFAM" id="SSF52091">
    <property type="entry name" value="SpoIIaa-like"/>
    <property type="match status" value="1"/>
</dbReference>
<dbReference type="SMART" id="SM00091">
    <property type="entry name" value="PAS"/>
    <property type="match status" value="2"/>
</dbReference>
<dbReference type="Pfam" id="PF08447">
    <property type="entry name" value="PAS_3"/>
    <property type="match status" value="1"/>
</dbReference>
<dbReference type="NCBIfam" id="TIGR00229">
    <property type="entry name" value="sensory_box"/>
    <property type="match status" value="1"/>
</dbReference>
<dbReference type="PROSITE" id="PS50112">
    <property type="entry name" value="PAS"/>
    <property type="match status" value="1"/>
</dbReference>
<dbReference type="SMART" id="SM00065">
    <property type="entry name" value="GAF"/>
    <property type="match status" value="1"/>
</dbReference>
<dbReference type="CDD" id="cd07043">
    <property type="entry name" value="STAS_anti-anti-sigma_factors"/>
    <property type="match status" value="1"/>
</dbReference>
<dbReference type="InterPro" id="IPR036513">
    <property type="entry name" value="STAS_dom_sf"/>
</dbReference>
<keyword evidence="1" id="KW-0378">Hydrolase</keyword>
<evidence type="ECO:0000313" key="6">
    <source>
        <dbReference type="Proteomes" id="UP001595833"/>
    </source>
</evidence>
<dbReference type="PANTHER" id="PTHR43156:SF2">
    <property type="entry name" value="STAGE II SPORULATION PROTEIN E"/>
    <property type="match status" value="1"/>
</dbReference>
<reference evidence="6" key="1">
    <citation type="journal article" date="2019" name="Int. J. Syst. Evol. Microbiol.">
        <title>The Global Catalogue of Microorganisms (GCM) 10K type strain sequencing project: providing services to taxonomists for standard genome sequencing and annotation.</title>
        <authorList>
            <consortium name="The Broad Institute Genomics Platform"/>
            <consortium name="The Broad Institute Genome Sequencing Center for Infectious Disease"/>
            <person name="Wu L."/>
            <person name="Ma J."/>
        </authorList>
    </citation>
    <scope>NUCLEOTIDE SEQUENCE [LARGE SCALE GENOMIC DNA]</scope>
    <source>
        <strain evidence="6">KCTC 12848</strain>
    </source>
</reference>
<dbReference type="Pfam" id="PF13466">
    <property type="entry name" value="STAS_2"/>
    <property type="match status" value="1"/>
</dbReference>
<dbReference type="InterPro" id="IPR058548">
    <property type="entry name" value="MlaB-like_STAS"/>
</dbReference>
<dbReference type="InterPro" id="IPR029016">
    <property type="entry name" value="GAF-like_dom_sf"/>
</dbReference>
<dbReference type="Gene3D" id="3.30.750.24">
    <property type="entry name" value="STAS domain"/>
    <property type="match status" value="1"/>
</dbReference>
<dbReference type="InterPro" id="IPR001932">
    <property type="entry name" value="PPM-type_phosphatase-like_dom"/>
</dbReference>
<gene>
    <name evidence="5" type="ORF">ACFPFM_40055</name>
</gene>
<evidence type="ECO:0000313" key="5">
    <source>
        <dbReference type="EMBL" id="MFC5059944.1"/>
    </source>
</evidence>
<dbReference type="Pfam" id="PF01590">
    <property type="entry name" value="GAF"/>
    <property type="match status" value="1"/>
</dbReference>
<comment type="caution">
    <text evidence="5">The sequence shown here is derived from an EMBL/GenBank/DDBJ whole genome shotgun (WGS) entry which is preliminary data.</text>
</comment>
<dbReference type="PANTHER" id="PTHR43156">
    <property type="entry name" value="STAGE II SPORULATION PROTEIN E-RELATED"/>
    <property type="match status" value="1"/>
</dbReference>
<dbReference type="Pfam" id="PF13581">
    <property type="entry name" value="HATPase_c_2"/>
    <property type="match status" value="1"/>
</dbReference>
<dbReference type="Proteomes" id="UP001595833">
    <property type="component" value="Unassembled WGS sequence"/>
</dbReference>
<organism evidence="5 6">
    <name type="scientific">Saccharothrix xinjiangensis</name>
    <dbReference type="NCBI Taxonomy" id="204798"/>
    <lineage>
        <taxon>Bacteria</taxon>
        <taxon>Bacillati</taxon>
        <taxon>Actinomycetota</taxon>
        <taxon>Actinomycetes</taxon>
        <taxon>Pseudonocardiales</taxon>
        <taxon>Pseudonocardiaceae</taxon>
        <taxon>Saccharothrix</taxon>
    </lineage>
</organism>
<feature type="domain" description="STAS" evidence="4">
    <location>
        <begin position="813"/>
        <end position="908"/>
    </location>
</feature>
<dbReference type="SUPFAM" id="SSF81606">
    <property type="entry name" value="PP2C-like"/>
    <property type="match status" value="1"/>
</dbReference>
<dbReference type="InterPro" id="IPR003018">
    <property type="entry name" value="GAF"/>
</dbReference>
<dbReference type="SUPFAM" id="SSF55781">
    <property type="entry name" value="GAF domain-like"/>
    <property type="match status" value="1"/>
</dbReference>
<keyword evidence="6" id="KW-1185">Reference proteome</keyword>
<dbReference type="SMART" id="SM00086">
    <property type="entry name" value="PAC"/>
    <property type="match status" value="2"/>
</dbReference>
<dbReference type="EMBL" id="JBHSJB010000050">
    <property type="protein sequence ID" value="MFC5059944.1"/>
    <property type="molecule type" value="Genomic_DNA"/>
</dbReference>
<dbReference type="InterPro" id="IPR036890">
    <property type="entry name" value="HATPase_C_sf"/>
</dbReference>
<accession>A0ABV9YC73</accession>
<dbReference type="Gene3D" id="3.30.450.40">
    <property type="match status" value="1"/>
</dbReference>